<protein>
    <submittedName>
        <fullName evidence="1">Uncharacterized protein</fullName>
    </submittedName>
</protein>
<name>A0A543G2R9_9FLAO</name>
<comment type="caution">
    <text evidence="1">The sequence shown here is derived from an EMBL/GenBank/DDBJ whole genome shotgun (WGS) entry which is preliminary data.</text>
</comment>
<evidence type="ECO:0000313" key="2">
    <source>
        <dbReference type="Proteomes" id="UP000320773"/>
    </source>
</evidence>
<reference evidence="1 2" key="1">
    <citation type="submission" date="2019-06" db="EMBL/GenBank/DDBJ databases">
        <title>Genomic Encyclopedia of Archaeal and Bacterial Type Strains, Phase II (KMG-II): from individual species to whole genera.</title>
        <authorList>
            <person name="Goeker M."/>
        </authorList>
    </citation>
    <scope>NUCLEOTIDE SEQUENCE [LARGE SCALE GENOMIC DNA]</scope>
    <source>
        <strain evidence="1 2">DSM 24789</strain>
    </source>
</reference>
<proteinExistence type="predicted"/>
<dbReference type="EMBL" id="VFPJ01000001">
    <property type="protein sequence ID" value="TQM40335.1"/>
    <property type="molecule type" value="Genomic_DNA"/>
</dbReference>
<gene>
    <name evidence="1" type="ORF">BC670_1216</name>
</gene>
<sequence>MKKTKKYQPTEEHLQEWGKPIIDSLSGFTKDDLEPLFERYVLPFYYSACTFPKDMNVHSKWKIVNRETGEEYDRKEAFKRLKFEGIIQYMD</sequence>
<dbReference type="Proteomes" id="UP000320773">
    <property type="component" value="Unassembled WGS sequence"/>
</dbReference>
<dbReference type="AlphaFoldDB" id="A0A543G2R9"/>
<organism evidence="1 2">
    <name type="scientific">Flavobacterium branchiophilum</name>
    <dbReference type="NCBI Taxonomy" id="55197"/>
    <lineage>
        <taxon>Bacteria</taxon>
        <taxon>Pseudomonadati</taxon>
        <taxon>Bacteroidota</taxon>
        <taxon>Flavobacteriia</taxon>
        <taxon>Flavobacteriales</taxon>
        <taxon>Flavobacteriaceae</taxon>
        <taxon>Flavobacterium</taxon>
    </lineage>
</organism>
<dbReference type="RefSeq" id="WP_089081805.1">
    <property type="nucleotide sequence ID" value="NZ_VFPJ01000001.1"/>
</dbReference>
<accession>A0A543G2R9</accession>
<evidence type="ECO:0000313" key="1">
    <source>
        <dbReference type="EMBL" id="TQM40335.1"/>
    </source>
</evidence>